<sequence>MRRIGLCISLLVTVLVMSACESEDEAQTFADRDQETVKQTTAKPMSNKNKQDFQTLPSDMQLAIVFSSMIRVSEAFDYGIGNPEYFVRSSMTEEEADIAKENLGAIQHANKPLKKQNTEAIALLQKTRNHGMSRNEMQQLKENRAAFFEITERMIKLISQVTPKNAKKTRQQLDQLKKQYTQYSAESVKIMNSIVKKQGADKAAFERHLEALLQKQPGQPVLSGLY</sequence>
<keyword evidence="4" id="KW-1185">Reference proteome</keyword>
<feature type="compositionally biased region" description="Polar residues" evidence="1">
    <location>
        <begin position="37"/>
        <end position="52"/>
    </location>
</feature>
<feature type="chain" id="PRO_5045739649" description="Lipoprotein" evidence="2">
    <location>
        <begin position="20"/>
        <end position="226"/>
    </location>
</feature>
<feature type="region of interest" description="Disordered" evidence="1">
    <location>
        <begin position="31"/>
        <end position="52"/>
    </location>
</feature>
<gene>
    <name evidence="3" type="ORF">MKF32_19405</name>
</gene>
<reference evidence="3" key="1">
    <citation type="submission" date="2022-02" db="EMBL/GenBank/DDBJ databases">
        <title>Draft Genome Sequence of Bacillus vallismortis Strain BL01, Isolated from Artemisia lerchiana Web. Roots.</title>
        <authorList>
            <person name="Chebotar V.K."/>
            <person name="Gancheva M.S."/>
            <person name="Chizhevskaya E.P."/>
            <person name="Komarova O.V."/>
            <person name="Baganova M.E."/>
            <person name="Zaplatkin A.N."/>
            <person name="Pishchik V.N."/>
        </authorList>
    </citation>
    <scope>NUCLEOTIDE SEQUENCE</scope>
    <source>
        <strain evidence="3">BL01</strain>
    </source>
</reference>
<organism evidence="3 4">
    <name type="scientific">Bacillus vallismortis</name>
    <dbReference type="NCBI Taxonomy" id="72361"/>
    <lineage>
        <taxon>Bacteria</taxon>
        <taxon>Bacillati</taxon>
        <taxon>Bacillota</taxon>
        <taxon>Bacilli</taxon>
        <taxon>Bacillales</taxon>
        <taxon>Bacillaceae</taxon>
        <taxon>Bacillus</taxon>
    </lineage>
</organism>
<proteinExistence type="predicted"/>
<evidence type="ECO:0008006" key="5">
    <source>
        <dbReference type="Google" id="ProtNLM"/>
    </source>
</evidence>
<evidence type="ECO:0000256" key="2">
    <source>
        <dbReference type="SAM" id="SignalP"/>
    </source>
</evidence>
<accession>A0ABY4XYB4</accession>
<evidence type="ECO:0000313" key="4">
    <source>
        <dbReference type="Proteomes" id="UP001057348"/>
    </source>
</evidence>
<evidence type="ECO:0000313" key="3">
    <source>
        <dbReference type="EMBL" id="USP95341.1"/>
    </source>
</evidence>
<feature type="signal peptide" evidence="2">
    <location>
        <begin position="1"/>
        <end position="19"/>
    </location>
</feature>
<dbReference type="Proteomes" id="UP001057348">
    <property type="component" value="Chromosome"/>
</dbReference>
<protein>
    <recommendedName>
        <fullName evidence="5">Lipoprotein</fullName>
    </recommendedName>
</protein>
<dbReference type="RefSeq" id="WP_202327843.1">
    <property type="nucleotide sequence ID" value="NZ_CP092751.1"/>
</dbReference>
<keyword evidence="2" id="KW-0732">Signal</keyword>
<dbReference type="PROSITE" id="PS51257">
    <property type="entry name" value="PROKAR_LIPOPROTEIN"/>
    <property type="match status" value="1"/>
</dbReference>
<name>A0ABY4XYB4_BACVA</name>
<dbReference type="EMBL" id="CP092751">
    <property type="protein sequence ID" value="USP95341.1"/>
    <property type="molecule type" value="Genomic_DNA"/>
</dbReference>
<evidence type="ECO:0000256" key="1">
    <source>
        <dbReference type="SAM" id="MobiDB-lite"/>
    </source>
</evidence>